<evidence type="ECO:0000313" key="2">
    <source>
        <dbReference type="Proteomes" id="UP000268093"/>
    </source>
</evidence>
<gene>
    <name evidence="1" type="ORF">BC936DRAFT_147679</name>
</gene>
<dbReference type="EMBL" id="RBNI01006706">
    <property type="protein sequence ID" value="RUP45833.1"/>
    <property type="molecule type" value="Genomic_DNA"/>
</dbReference>
<proteinExistence type="predicted"/>
<keyword evidence="2" id="KW-1185">Reference proteome</keyword>
<protein>
    <recommendedName>
        <fullName evidence="3">MIR motif-containing protein</fullName>
    </recommendedName>
</protein>
<evidence type="ECO:0008006" key="3">
    <source>
        <dbReference type="Google" id="ProtNLM"/>
    </source>
</evidence>
<name>A0A433D4X3_9FUNG</name>
<reference evidence="1 2" key="1">
    <citation type="journal article" date="2018" name="New Phytol.">
        <title>Phylogenomics of Endogonaceae and evolution of mycorrhizas within Mucoromycota.</title>
        <authorList>
            <person name="Chang Y."/>
            <person name="Desiro A."/>
            <person name="Na H."/>
            <person name="Sandor L."/>
            <person name="Lipzen A."/>
            <person name="Clum A."/>
            <person name="Barry K."/>
            <person name="Grigoriev I.V."/>
            <person name="Martin F.M."/>
            <person name="Stajich J.E."/>
            <person name="Smith M.E."/>
            <person name="Bonito G."/>
            <person name="Spatafora J.W."/>
        </authorList>
    </citation>
    <scope>NUCLEOTIDE SEQUENCE [LARGE SCALE GENOMIC DNA]</scope>
    <source>
        <strain evidence="1 2">GMNB39</strain>
    </source>
</reference>
<evidence type="ECO:0000313" key="1">
    <source>
        <dbReference type="EMBL" id="RUP45833.1"/>
    </source>
</evidence>
<dbReference type="InterPro" id="IPR036300">
    <property type="entry name" value="MIR_dom_sf"/>
</dbReference>
<dbReference type="AlphaFoldDB" id="A0A433D4X3"/>
<dbReference type="Proteomes" id="UP000268093">
    <property type="component" value="Unassembled WGS sequence"/>
</dbReference>
<comment type="caution">
    <text evidence="1">The sequence shown here is derived from an EMBL/GenBank/DDBJ whole genome shotgun (WGS) entry which is preliminary data.</text>
</comment>
<sequence length="266" mass="29618">MHPIISRLHTDDSELITAAPDIQDPYPVTIPSVKISIVDSEKSEPSSGMEIGDIVDFGVPLSLRHRTTGRYLAVLADDSNSLKVCTAVDPHTWVVNLAWNNSNTPQVQNHHWTNGSRTCFTHVASGLTLCEEPGRLSPITGQQEITCKRLSRSSRANPKEMAVFAPQPSYRRPTEKVPVSGDVIRFGDSCIFRTSEHLHLHSHANKLSNGCNEVSALNKRDDVNDEWTILPEVGRMMQGNQGYSHPKILTLWARVSKWLNILLGRN</sequence>
<organism evidence="1 2">
    <name type="scientific">Jimgerdemannia flammicorona</name>
    <dbReference type="NCBI Taxonomy" id="994334"/>
    <lineage>
        <taxon>Eukaryota</taxon>
        <taxon>Fungi</taxon>
        <taxon>Fungi incertae sedis</taxon>
        <taxon>Mucoromycota</taxon>
        <taxon>Mucoromycotina</taxon>
        <taxon>Endogonomycetes</taxon>
        <taxon>Endogonales</taxon>
        <taxon>Endogonaceae</taxon>
        <taxon>Jimgerdemannia</taxon>
    </lineage>
</organism>
<accession>A0A433D4X3</accession>
<dbReference type="SUPFAM" id="SSF82109">
    <property type="entry name" value="MIR domain"/>
    <property type="match status" value="2"/>
</dbReference>